<feature type="transmembrane region" description="Helical" evidence="2">
    <location>
        <begin position="406"/>
        <end position="425"/>
    </location>
</feature>
<dbReference type="GeneTree" id="ENSGT01060000253228"/>
<organism evidence="4 5">
    <name type="scientific">Cyprinus carpio carpio</name>
    <dbReference type="NCBI Taxonomy" id="630221"/>
    <lineage>
        <taxon>Eukaryota</taxon>
        <taxon>Metazoa</taxon>
        <taxon>Chordata</taxon>
        <taxon>Craniata</taxon>
        <taxon>Vertebrata</taxon>
        <taxon>Euteleostomi</taxon>
        <taxon>Actinopterygii</taxon>
        <taxon>Neopterygii</taxon>
        <taxon>Teleostei</taxon>
        <taxon>Ostariophysi</taxon>
        <taxon>Cypriniformes</taxon>
        <taxon>Cyprinidae</taxon>
        <taxon>Cyprininae</taxon>
        <taxon>Cyprinus</taxon>
    </lineage>
</organism>
<keyword evidence="5" id="KW-1185">Reference proteome</keyword>
<dbReference type="InterPro" id="IPR032071">
    <property type="entry name" value="DUF4806"/>
</dbReference>
<evidence type="ECO:0000313" key="5">
    <source>
        <dbReference type="Proteomes" id="UP001108240"/>
    </source>
</evidence>
<proteinExistence type="predicted"/>
<sequence length="427" mass="48568">MSFILLFYYCFSKFLNRKYLFPYMAVVTLFQFLFFYERKSFRLQNFKLLSDSDDDDDNEGQNLKGLEPPPRIKPPAFQTFSQSTQRPSSARQQPPLCQPASQPPASDQSPFYKPASQNHQPPLYQPASQPPAGDQSPFYQPASQPPASDQFLFYQPASQPPAWSQPPLQQLASQPLLNHQPSLLQLNSQPSLDYLQPAGSESGIRRNQPLQILLREILTKQEMLLDQQNTIMRILQSTHRPRPDVHDGAKFRDRLPVKDVESLQCLEAELKMNPDSKSELITYLGLVGGFDLKDTVWRVLKATFTTPVARGMNWRGVNGKIGVQRLVVKEVIIGAVRQNPLTEKASNKDIEFNIIKWLHLAGDREGGEGAIEERRGPTKHCRPSLETSLHINTSTYLSSFFNFINFSLKFSVQVTLIFSVIFITLRV</sequence>
<dbReference type="Pfam" id="PF16064">
    <property type="entry name" value="DUF4806"/>
    <property type="match status" value="1"/>
</dbReference>
<dbReference type="Proteomes" id="UP001108240">
    <property type="component" value="Unplaced"/>
</dbReference>
<evidence type="ECO:0000256" key="1">
    <source>
        <dbReference type="SAM" id="MobiDB-lite"/>
    </source>
</evidence>
<dbReference type="PANTHER" id="PTHR34153:SF2">
    <property type="entry name" value="SI:CH211-262H13.3-RELATED"/>
    <property type="match status" value="1"/>
</dbReference>
<evidence type="ECO:0000313" key="4">
    <source>
        <dbReference type="Ensembl" id="ENSCCRP00000149556.1"/>
    </source>
</evidence>
<dbReference type="PANTHER" id="PTHR34153">
    <property type="entry name" value="SI:CH211-262H13.3-RELATED-RELATED"/>
    <property type="match status" value="1"/>
</dbReference>
<evidence type="ECO:0000259" key="3">
    <source>
        <dbReference type="Pfam" id="PF16064"/>
    </source>
</evidence>
<feature type="transmembrane region" description="Helical" evidence="2">
    <location>
        <begin position="20"/>
        <end position="36"/>
    </location>
</feature>
<dbReference type="AlphaFoldDB" id="A0A9J8B4G2"/>
<feature type="compositionally biased region" description="Polar residues" evidence="1">
    <location>
        <begin position="137"/>
        <end position="147"/>
    </location>
</feature>
<protein>
    <recommendedName>
        <fullName evidence="3">DUF4806 domain-containing protein</fullName>
    </recommendedName>
</protein>
<feature type="region of interest" description="Disordered" evidence="1">
    <location>
        <begin position="49"/>
        <end position="149"/>
    </location>
</feature>
<keyword evidence="2" id="KW-1133">Transmembrane helix</keyword>
<reference evidence="4" key="1">
    <citation type="submission" date="2025-08" db="UniProtKB">
        <authorList>
            <consortium name="Ensembl"/>
        </authorList>
    </citation>
    <scope>IDENTIFICATION</scope>
</reference>
<dbReference type="Ensembl" id="ENSCCRT00000195097.1">
    <property type="protein sequence ID" value="ENSCCRP00000149556.1"/>
    <property type="gene ID" value="ENSCCRG00000070489.1"/>
</dbReference>
<reference evidence="4" key="2">
    <citation type="submission" date="2025-09" db="UniProtKB">
        <authorList>
            <consortium name="Ensembl"/>
        </authorList>
    </citation>
    <scope>IDENTIFICATION</scope>
</reference>
<feature type="compositionally biased region" description="Polar residues" evidence="1">
    <location>
        <begin position="78"/>
        <end position="92"/>
    </location>
</feature>
<feature type="compositionally biased region" description="Low complexity" evidence="1">
    <location>
        <begin position="98"/>
        <end position="110"/>
    </location>
</feature>
<keyword evidence="2" id="KW-0812">Transmembrane</keyword>
<name>A0A9J8B4G2_CYPCA</name>
<keyword evidence="2" id="KW-0472">Membrane</keyword>
<evidence type="ECO:0000256" key="2">
    <source>
        <dbReference type="SAM" id="Phobius"/>
    </source>
</evidence>
<accession>A0A9J8B4G2</accession>
<feature type="domain" description="DUF4806" evidence="3">
    <location>
        <begin position="254"/>
        <end position="323"/>
    </location>
</feature>